<dbReference type="AlphaFoldDB" id="X1PCQ4"/>
<proteinExistence type="predicted"/>
<comment type="caution">
    <text evidence="1">The sequence shown here is derived from an EMBL/GenBank/DDBJ whole genome shotgun (WGS) entry which is preliminary data.</text>
</comment>
<feature type="non-terminal residue" evidence="1">
    <location>
        <position position="53"/>
    </location>
</feature>
<reference evidence="1" key="1">
    <citation type="journal article" date="2014" name="Front. Microbiol.">
        <title>High frequency of phylogenetically diverse reductive dehalogenase-homologous genes in deep subseafloor sedimentary metagenomes.</title>
        <authorList>
            <person name="Kawai M."/>
            <person name="Futagami T."/>
            <person name="Toyoda A."/>
            <person name="Takaki Y."/>
            <person name="Nishi S."/>
            <person name="Hori S."/>
            <person name="Arai W."/>
            <person name="Tsubouchi T."/>
            <person name="Morono Y."/>
            <person name="Uchiyama I."/>
            <person name="Ito T."/>
            <person name="Fujiyama A."/>
            <person name="Inagaki F."/>
            <person name="Takami H."/>
        </authorList>
    </citation>
    <scope>NUCLEOTIDE SEQUENCE</scope>
    <source>
        <strain evidence="1">Expedition CK06-06</strain>
    </source>
</reference>
<sequence length="53" mass="5822">MGAKWEIKINSPFAGFCPSYWKNQYASFGNSNQSPVMVSIDLTDPNVLKQGPG</sequence>
<protein>
    <submittedName>
        <fullName evidence="1">Uncharacterized protein</fullName>
    </submittedName>
</protein>
<name>X1PCQ4_9ZZZZ</name>
<organism evidence="1">
    <name type="scientific">marine sediment metagenome</name>
    <dbReference type="NCBI Taxonomy" id="412755"/>
    <lineage>
        <taxon>unclassified sequences</taxon>
        <taxon>metagenomes</taxon>
        <taxon>ecological metagenomes</taxon>
    </lineage>
</organism>
<accession>X1PCQ4</accession>
<dbReference type="EMBL" id="BARV01027699">
    <property type="protein sequence ID" value="GAI40251.1"/>
    <property type="molecule type" value="Genomic_DNA"/>
</dbReference>
<evidence type="ECO:0000313" key="1">
    <source>
        <dbReference type="EMBL" id="GAI40251.1"/>
    </source>
</evidence>
<gene>
    <name evidence="1" type="ORF">S06H3_44525</name>
</gene>